<dbReference type="FunFam" id="1.10.287.950:FF:000001">
    <property type="entry name" value="Methyl-accepting chemotaxis sensory transducer"/>
    <property type="match status" value="1"/>
</dbReference>
<dbReference type="RefSeq" id="WP_135203792.1">
    <property type="nucleotide sequence ID" value="NZ_SPVG01000226.1"/>
</dbReference>
<dbReference type="PROSITE" id="PS50111">
    <property type="entry name" value="CHEMOTAXIS_TRANSDUC_2"/>
    <property type="match status" value="1"/>
</dbReference>
<dbReference type="SMART" id="SM00283">
    <property type="entry name" value="MA"/>
    <property type="match status" value="1"/>
</dbReference>
<keyword evidence="8" id="KW-1185">Reference proteome</keyword>
<name>A0A4Y9S858_9BURK</name>
<dbReference type="GO" id="GO:0007165">
    <property type="term" value="P:signal transduction"/>
    <property type="evidence" value="ECO:0007669"/>
    <property type="project" value="UniProtKB-KW"/>
</dbReference>
<feature type="domain" description="HAMP" evidence="6">
    <location>
        <begin position="21"/>
        <end position="73"/>
    </location>
</feature>
<dbReference type="Proteomes" id="UP000297729">
    <property type="component" value="Unassembled WGS sequence"/>
</dbReference>
<dbReference type="Gene3D" id="1.10.287.950">
    <property type="entry name" value="Methyl-accepting chemotaxis protein"/>
    <property type="match status" value="1"/>
</dbReference>
<dbReference type="AlphaFoldDB" id="A0A4Y9S858"/>
<evidence type="ECO:0000259" key="6">
    <source>
        <dbReference type="PROSITE" id="PS50885"/>
    </source>
</evidence>
<dbReference type="PROSITE" id="PS50885">
    <property type="entry name" value="HAMP"/>
    <property type="match status" value="1"/>
</dbReference>
<dbReference type="OrthoDB" id="9763018at2"/>
<evidence type="ECO:0000313" key="8">
    <source>
        <dbReference type="Proteomes" id="UP000297729"/>
    </source>
</evidence>
<evidence type="ECO:0000256" key="1">
    <source>
        <dbReference type="ARBA" id="ARBA00004370"/>
    </source>
</evidence>
<dbReference type="Pfam" id="PF00672">
    <property type="entry name" value="HAMP"/>
    <property type="match status" value="1"/>
</dbReference>
<evidence type="ECO:0000256" key="2">
    <source>
        <dbReference type="ARBA" id="ARBA00022481"/>
    </source>
</evidence>
<comment type="subcellular location">
    <subcellularLocation>
        <location evidence="1">Membrane</location>
    </subcellularLocation>
</comment>
<dbReference type="Pfam" id="PF00015">
    <property type="entry name" value="MCPsignal"/>
    <property type="match status" value="1"/>
</dbReference>
<dbReference type="InterPro" id="IPR004089">
    <property type="entry name" value="MCPsignal_dom"/>
</dbReference>
<dbReference type="SMART" id="SM00304">
    <property type="entry name" value="HAMP"/>
    <property type="match status" value="1"/>
</dbReference>
<feature type="domain" description="Methyl-accepting transducer" evidence="5">
    <location>
        <begin position="78"/>
        <end position="260"/>
    </location>
</feature>
<comment type="caution">
    <text evidence="7">The sequence shown here is derived from an EMBL/GenBank/DDBJ whole genome shotgun (WGS) entry which is preliminary data.</text>
</comment>
<dbReference type="PANTHER" id="PTHR43531:SF14">
    <property type="entry name" value="METHYL-ACCEPTING CHEMOTAXIS PROTEIN I-RELATED"/>
    <property type="match status" value="1"/>
</dbReference>
<keyword evidence="4" id="KW-0807">Transducer</keyword>
<dbReference type="CDD" id="cd06225">
    <property type="entry name" value="HAMP"/>
    <property type="match status" value="1"/>
</dbReference>
<organism evidence="7 8">
    <name type="scientific">Duganella callida</name>
    <dbReference type="NCBI Taxonomy" id="2561932"/>
    <lineage>
        <taxon>Bacteria</taxon>
        <taxon>Pseudomonadati</taxon>
        <taxon>Pseudomonadota</taxon>
        <taxon>Betaproteobacteria</taxon>
        <taxon>Burkholderiales</taxon>
        <taxon>Oxalobacteraceae</taxon>
        <taxon>Telluria group</taxon>
        <taxon>Duganella</taxon>
    </lineage>
</organism>
<dbReference type="InterPro" id="IPR003660">
    <property type="entry name" value="HAMP_dom"/>
</dbReference>
<accession>A0A4Y9S858</accession>
<reference evidence="7 8" key="1">
    <citation type="submission" date="2019-03" db="EMBL/GenBank/DDBJ databases">
        <title>Draft Genome Sequence of Duganella callidus sp. nov., a Novel Duganella Species Isolated from Cultivated Soil.</title>
        <authorList>
            <person name="Raths R."/>
            <person name="Peta V."/>
            <person name="Bucking H."/>
        </authorList>
    </citation>
    <scope>NUCLEOTIDE SEQUENCE [LARGE SCALE GENOMIC DNA]</scope>
    <source>
        <strain evidence="7 8">DN04</strain>
    </source>
</reference>
<dbReference type="EMBL" id="SPVG01000226">
    <property type="protein sequence ID" value="TFW16670.1"/>
    <property type="molecule type" value="Genomic_DNA"/>
</dbReference>
<evidence type="ECO:0000256" key="3">
    <source>
        <dbReference type="ARBA" id="ARBA00029447"/>
    </source>
</evidence>
<dbReference type="GO" id="GO:0005886">
    <property type="term" value="C:plasma membrane"/>
    <property type="evidence" value="ECO:0007669"/>
    <property type="project" value="TreeGrafter"/>
</dbReference>
<evidence type="ECO:0000256" key="4">
    <source>
        <dbReference type="PROSITE-ProRule" id="PRU00284"/>
    </source>
</evidence>
<dbReference type="GO" id="GO:0006935">
    <property type="term" value="P:chemotaxis"/>
    <property type="evidence" value="ECO:0007669"/>
    <property type="project" value="TreeGrafter"/>
</dbReference>
<feature type="non-terminal residue" evidence="7">
    <location>
        <position position="260"/>
    </location>
</feature>
<protein>
    <submittedName>
        <fullName evidence="7">HAMP domain-containing protein</fullName>
    </submittedName>
</protein>
<sequence length="260" mass="27184">MLVLAVLMVLFVVTLAWLISTSITRPLAQAVQLAQRVAQGDLSGTVQATSRDETGQLLRSLGDMNARLAALVRRVRSSSDAIGVASREIAGGNADLSSRTENQASALEETASSMEELTSAVRQNADHAHEANRLAHSASEVASRGGAVVREVVARMGGIRGSSQKIAEITGVIDAIAFQTNILALNAAVEAARAGEQGRGFAVVASEVRNLAQRSATAAREIKELISTSVTQVEQGSVLADQAGQTMQDVVDSVRRVSGI</sequence>
<evidence type="ECO:0000313" key="7">
    <source>
        <dbReference type="EMBL" id="TFW16670.1"/>
    </source>
</evidence>
<evidence type="ECO:0000259" key="5">
    <source>
        <dbReference type="PROSITE" id="PS50111"/>
    </source>
</evidence>
<dbReference type="SUPFAM" id="SSF58104">
    <property type="entry name" value="Methyl-accepting chemotaxis protein (MCP) signaling domain"/>
    <property type="match status" value="1"/>
</dbReference>
<keyword evidence="2" id="KW-0488">Methylation</keyword>
<dbReference type="GO" id="GO:0004888">
    <property type="term" value="F:transmembrane signaling receptor activity"/>
    <property type="evidence" value="ECO:0007669"/>
    <property type="project" value="TreeGrafter"/>
</dbReference>
<dbReference type="PANTHER" id="PTHR43531">
    <property type="entry name" value="PROTEIN ICFG"/>
    <property type="match status" value="1"/>
</dbReference>
<comment type="similarity">
    <text evidence="3">Belongs to the methyl-accepting chemotaxis (MCP) protein family.</text>
</comment>
<proteinExistence type="inferred from homology"/>
<dbReference type="InterPro" id="IPR051310">
    <property type="entry name" value="MCP_chemotaxis"/>
</dbReference>
<gene>
    <name evidence="7" type="ORF">E4L98_22565</name>
</gene>